<dbReference type="SMART" id="SM00418">
    <property type="entry name" value="HTH_ARSR"/>
    <property type="match status" value="1"/>
</dbReference>
<keyword evidence="3" id="KW-0804">Transcription</keyword>
<name>A0ABW1D431_9ACTN</name>
<protein>
    <submittedName>
        <fullName evidence="5">ArsR/SmtB family transcription factor</fullName>
    </submittedName>
</protein>
<dbReference type="InterPro" id="IPR036388">
    <property type="entry name" value="WH-like_DNA-bd_sf"/>
</dbReference>
<comment type="caution">
    <text evidence="5">The sequence shown here is derived from an EMBL/GenBank/DDBJ whole genome shotgun (WGS) entry which is preliminary data.</text>
</comment>
<sequence>MPPRYGGVLRIVFTSEDLALTRPATRTDLLWEMLGSLHRLHTRDGGPAMTGWRRQARARLAEAGLLASVRSLLLPLAPRGPYFPDFLTPIEAQLGDEQALQALAETPGTRMRAEMELLRRGAGLPFSGPIDLARGSPQAIRRLGQAVAGYCEAVLAPHRSQAEPALAHERAILQRHLVTGGAEQLLAHLPPTMRWRPPVLEVDYPAGLDREIHLRGRGLTVIPSYFCRGNPVALVDPALPPVLAYPIPRRAAPIAAATTTGDEVLAALLGRTRAEILSCVAQAPGCSTGELAHRARVSPSTASEHAHVLRQANLIASVRQINLVLHYPTELGAGLLAGRPARVPASFGGGRNTLII</sequence>
<feature type="domain" description="HTH arsR-type" evidence="4">
    <location>
        <begin position="263"/>
        <end position="337"/>
    </location>
</feature>
<dbReference type="PANTHER" id="PTHR43132:SF8">
    <property type="entry name" value="HTH-TYPE TRANSCRIPTIONAL REGULATOR KMTR"/>
    <property type="match status" value="1"/>
</dbReference>
<dbReference type="PANTHER" id="PTHR43132">
    <property type="entry name" value="ARSENICAL RESISTANCE OPERON REPRESSOR ARSR-RELATED"/>
    <property type="match status" value="1"/>
</dbReference>
<evidence type="ECO:0000313" key="6">
    <source>
        <dbReference type="Proteomes" id="UP001596058"/>
    </source>
</evidence>
<dbReference type="Proteomes" id="UP001596058">
    <property type="component" value="Unassembled WGS sequence"/>
</dbReference>
<evidence type="ECO:0000256" key="1">
    <source>
        <dbReference type="ARBA" id="ARBA00023015"/>
    </source>
</evidence>
<evidence type="ECO:0000259" key="4">
    <source>
        <dbReference type="SMART" id="SM00418"/>
    </source>
</evidence>
<reference evidence="6" key="1">
    <citation type="journal article" date="2019" name="Int. J. Syst. Evol. Microbiol.">
        <title>The Global Catalogue of Microorganisms (GCM) 10K type strain sequencing project: providing services to taxonomists for standard genome sequencing and annotation.</title>
        <authorList>
            <consortium name="The Broad Institute Genomics Platform"/>
            <consortium name="The Broad Institute Genome Sequencing Center for Infectious Disease"/>
            <person name="Wu L."/>
            <person name="Ma J."/>
        </authorList>
    </citation>
    <scope>NUCLEOTIDE SEQUENCE [LARGE SCALE GENOMIC DNA]</scope>
    <source>
        <strain evidence="6">CCUG 53903</strain>
    </source>
</reference>
<proteinExistence type="predicted"/>
<evidence type="ECO:0000256" key="2">
    <source>
        <dbReference type="ARBA" id="ARBA00023125"/>
    </source>
</evidence>
<keyword evidence="2" id="KW-0238">DNA-binding</keyword>
<evidence type="ECO:0000256" key="3">
    <source>
        <dbReference type="ARBA" id="ARBA00023163"/>
    </source>
</evidence>
<dbReference type="InterPro" id="IPR011991">
    <property type="entry name" value="ArsR-like_HTH"/>
</dbReference>
<dbReference type="InterPro" id="IPR051011">
    <property type="entry name" value="Metal_resp_trans_reg"/>
</dbReference>
<dbReference type="InterPro" id="IPR036390">
    <property type="entry name" value="WH_DNA-bd_sf"/>
</dbReference>
<dbReference type="EMBL" id="JBHSPA010000064">
    <property type="protein sequence ID" value="MFC5831468.1"/>
    <property type="molecule type" value="Genomic_DNA"/>
</dbReference>
<organism evidence="5 6">
    <name type="scientific">Nonomuraea insulae</name>
    <dbReference type="NCBI Taxonomy" id="1616787"/>
    <lineage>
        <taxon>Bacteria</taxon>
        <taxon>Bacillati</taxon>
        <taxon>Actinomycetota</taxon>
        <taxon>Actinomycetes</taxon>
        <taxon>Streptosporangiales</taxon>
        <taxon>Streptosporangiaceae</taxon>
        <taxon>Nonomuraea</taxon>
    </lineage>
</organism>
<evidence type="ECO:0000313" key="5">
    <source>
        <dbReference type="EMBL" id="MFC5831468.1"/>
    </source>
</evidence>
<dbReference type="Pfam" id="PF12840">
    <property type="entry name" value="HTH_20"/>
    <property type="match status" value="1"/>
</dbReference>
<keyword evidence="1" id="KW-0805">Transcription regulation</keyword>
<keyword evidence="6" id="KW-1185">Reference proteome</keyword>
<accession>A0ABW1D431</accession>
<dbReference type="Gene3D" id="1.10.10.10">
    <property type="entry name" value="Winged helix-like DNA-binding domain superfamily/Winged helix DNA-binding domain"/>
    <property type="match status" value="1"/>
</dbReference>
<gene>
    <name evidence="5" type="ORF">ACFPZ3_47135</name>
</gene>
<dbReference type="InterPro" id="IPR001845">
    <property type="entry name" value="HTH_ArsR_DNA-bd_dom"/>
</dbReference>
<dbReference type="RefSeq" id="WP_379520940.1">
    <property type="nucleotide sequence ID" value="NZ_JBHSPA010000064.1"/>
</dbReference>
<dbReference type="CDD" id="cd00090">
    <property type="entry name" value="HTH_ARSR"/>
    <property type="match status" value="1"/>
</dbReference>
<dbReference type="SUPFAM" id="SSF46785">
    <property type="entry name" value="Winged helix' DNA-binding domain"/>
    <property type="match status" value="1"/>
</dbReference>